<sequence length="435" mass="48207">MENSSLPSSSNPPPSGEEDRYSHIRTCIAKFSTNFVPHTPGSYVVHGKNVALTGATGNVGASMLDLLMRRDDIKKIYLLNRRSKESVKASLIKTFKAKDLDASILDEAHPVLEYLVVDFSRKDLGLSGEDYNDLRNNVTHIIHSAWLVNFIVDLSKYEPTHIAGVRHLIDLALSSPQPQPPRFSFVSTIAASIRYQGSSQIPEIGEKNNTIIMPEIPVDDPSIAMPVGYGESKYISERILVNAAMEAGLRTTVIRVGQLSGMSTNGEWAKSEIGMIIIQTWMAIGIYADGVPSFRLTPSDVAASAILKQSFVDSEPLQYFSVDNPFPTHMDEITAAISVISPNLSFPVRKMHWTKWLEYLEEGDFDPRLVPGVLLVSVFRDGMTNATRNASMGWNKSVKVAPELANGPVGREMILKYIRYWMAMTGNKAKQAYRL</sequence>
<evidence type="ECO:0000256" key="3">
    <source>
        <dbReference type="SAM" id="MobiDB-lite"/>
    </source>
</evidence>
<dbReference type="InterPro" id="IPR013120">
    <property type="entry name" value="FAR_NAD-bd"/>
</dbReference>
<organism evidence="5 6">
    <name type="scientific">Sphaerobolus stellatus (strain SS14)</name>
    <dbReference type="NCBI Taxonomy" id="990650"/>
    <lineage>
        <taxon>Eukaryota</taxon>
        <taxon>Fungi</taxon>
        <taxon>Dikarya</taxon>
        <taxon>Basidiomycota</taxon>
        <taxon>Agaricomycotina</taxon>
        <taxon>Agaricomycetes</taxon>
        <taxon>Phallomycetidae</taxon>
        <taxon>Geastrales</taxon>
        <taxon>Sphaerobolaceae</taxon>
        <taxon>Sphaerobolus</taxon>
    </lineage>
</organism>
<dbReference type="PANTHER" id="PTHR44845">
    <property type="entry name" value="CARRIER DOMAIN-CONTAINING PROTEIN"/>
    <property type="match status" value="1"/>
</dbReference>
<dbReference type="Gene3D" id="3.40.50.720">
    <property type="entry name" value="NAD(P)-binding Rossmann-like Domain"/>
    <property type="match status" value="1"/>
</dbReference>
<keyword evidence="1" id="KW-0596">Phosphopantetheine</keyword>
<evidence type="ECO:0000256" key="1">
    <source>
        <dbReference type="ARBA" id="ARBA00022450"/>
    </source>
</evidence>
<feature type="region of interest" description="Disordered" evidence="3">
    <location>
        <begin position="1"/>
        <end position="20"/>
    </location>
</feature>
<accession>A0A0C9UAK6</accession>
<name>A0A0C9UAK6_SPHS4</name>
<proteinExistence type="predicted"/>
<dbReference type="InterPro" id="IPR036291">
    <property type="entry name" value="NAD(P)-bd_dom_sf"/>
</dbReference>
<dbReference type="Pfam" id="PF07993">
    <property type="entry name" value="NAD_binding_4"/>
    <property type="match status" value="1"/>
</dbReference>
<evidence type="ECO:0000313" key="5">
    <source>
        <dbReference type="EMBL" id="KIJ26117.1"/>
    </source>
</evidence>
<keyword evidence="6" id="KW-1185">Reference proteome</keyword>
<dbReference type="OrthoDB" id="429813at2759"/>
<reference evidence="5 6" key="1">
    <citation type="submission" date="2014-06" db="EMBL/GenBank/DDBJ databases">
        <title>Evolutionary Origins and Diversification of the Mycorrhizal Mutualists.</title>
        <authorList>
            <consortium name="DOE Joint Genome Institute"/>
            <consortium name="Mycorrhizal Genomics Consortium"/>
            <person name="Kohler A."/>
            <person name="Kuo A."/>
            <person name="Nagy L.G."/>
            <person name="Floudas D."/>
            <person name="Copeland A."/>
            <person name="Barry K.W."/>
            <person name="Cichocki N."/>
            <person name="Veneault-Fourrey C."/>
            <person name="LaButti K."/>
            <person name="Lindquist E.A."/>
            <person name="Lipzen A."/>
            <person name="Lundell T."/>
            <person name="Morin E."/>
            <person name="Murat C."/>
            <person name="Riley R."/>
            <person name="Ohm R."/>
            <person name="Sun H."/>
            <person name="Tunlid A."/>
            <person name="Henrissat B."/>
            <person name="Grigoriev I.V."/>
            <person name="Hibbett D.S."/>
            <person name="Martin F."/>
        </authorList>
    </citation>
    <scope>NUCLEOTIDE SEQUENCE [LARGE SCALE GENOMIC DNA]</scope>
    <source>
        <strain evidence="5 6">SS14</strain>
    </source>
</reference>
<dbReference type="PANTHER" id="PTHR44845:SF1">
    <property type="entry name" value="L-2-AMINOADIPATE REDUCTASE"/>
    <property type="match status" value="1"/>
</dbReference>
<dbReference type="Proteomes" id="UP000054279">
    <property type="component" value="Unassembled WGS sequence"/>
</dbReference>
<keyword evidence="2" id="KW-0597">Phosphoprotein</keyword>
<protein>
    <recommendedName>
        <fullName evidence="4">Thioester reductase (TE) domain-containing protein</fullName>
    </recommendedName>
</protein>
<gene>
    <name evidence="5" type="ORF">M422DRAFT_272859</name>
</gene>
<feature type="domain" description="Thioester reductase (TE)" evidence="4">
    <location>
        <begin position="52"/>
        <end position="306"/>
    </location>
</feature>
<dbReference type="SUPFAM" id="SSF51735">
    <property type="entry name" value="NAD(P)-binding Rossmann-fold domains"/>
    <property type="match status" value="1"/>
</dbReference>
<evidence type="ECO:0000259" key="4">
    <source>
        <dbReference type="Pfam" id="PF07993"/>
    </source>
</evidence>
<evidence type="ECO:0000256" key="2">
    <source>
        <dbReference type="ARBA" id="ARBA00022553"/>
    </source>
</evidence>
<dbReference type="HOGENOM" id="CLU_002220_4_1_1"/>
<dbReference type="AlphaFoldDB" id="A0A0C9UAK6"/>
<dbReference type="EMBL" id="KN837383">
    <property type="protein sequence ID" value="KIJ26117.1"/>
    <property type="molecule type" value="Genomic_DNA"/>
</dbReference>
<evidence type="ECO:0000313" key="6">
    <source>
        <dbReference type="Proteomes" id="UP000054279"/>
    </source>
</evidence>